<dbReference type="EMBL" id="OD003177">
    <property type="protein sequence ID" value="CAD7407211.1"/>
    <property type="molecule type" value="Genomic_DNA"/>
</dbReference>
<name>A0A7R9D329_TIMPO</name>
<organism evidence="1">
    <name type="scientific">Timema poppense</name>
    <name type="common">Walking stick</name>
    <dbReference type="NCBI Taxonomy" id="170557"/>
    <lineage>
        <taxon>Eukaryota</taxon>
        <taxon>Metazoa</taxon>
        <taxon>Ecdysozoa</taxon>
        <taxon>Arthropoda</taxon>
        <taxon>Hexapoda</taxon>
        <taxon>Insecta</taxon>
        <taxon>Pterygota</taxon>
        <taxon>Neoptera</taxon>
        <taxon>Polyneoptera</taxon>
        <taxon>Phasmatodea</taxon>
        <taxon>Timematodea</taxon>
        <taxon>Timematoidea</taxon>
        <taxon>Timematidae</taxon>
        <taxon>Timema</taxon>
    </lineage>
</organism>
<accession>A0A7R9D329</accession>
<evidence type="ECO:0000313" key="1">
    <source>
        <dbReference type="EMBL" id="CAD7407211.1"/>
    </source>
</evidence>
<protein>
    <submittedName>
        <fullName evidence="1">Uncharacterized protein</fullName>
    </submittedName>
</protein>
<reference evidence="1" key="1">
    <citation type="submission" date="2020-11" db="EMBL/GenBank/DDBJ databases">
        <authorList>
            <person name="Tran Van P."/>
        </authorList>
    </citation>
    <scope>NUCLEOTIDE SEQUENCE</scope>
</reference>
<dbReference type="AlphaFoldDB" id="A0A7R9D329"/>
<gene>
    <name evidence="1" type="ORF">TPSB3V08_LOCUS5768</name>
</gene>
<sequence>MGVSGVGVSSAHCVDDLLAPFRGKMKVLKKLKKRMGIRMRKLPRKDLRTPDWDSNTGYWYLNPLNAACRYLNPLNAACRYLNPLECCPSVSEPPECCLSVSEPGPGGHPCGLTSYACQSSVIISSHVVPPEELASEHNRIALPMYPCLRPSWQRLSLDEWSTCATDLCCGIAVLSGGKEYWKYRFSYG</sequence>
<proteinExistence type="predicted"/>